<dbReference type="Proteomes" id="UP001595615">
    <property type="component" value="Unassembled WGS sequence"/>
</dbReference>
<organism evidence="3 4">
    <name type="scientific">Sphingoaurantiacus capsulatus</name>
    <dbReference type="NCBI Taxonomy" id="1771310"/>
    <lineage>
        <taxon>Bacteria</taxon>
        <taxon>Pseudomonadati</taxon>
        <taxon>Pseudomonadota</taxon>
        <taxon>Alphaproteobacteria</taxon>
        <taxon>Sphingomonadales</taxon>
        <taxon>Sphingosinicellaceae</taxon>
        <taxon>Sphingoaurantiacus</taxon>
    </lineage>
</organism>
<proteinExistence type="predicted"/>
<dbReference type="PANTHER" id="PTHR33361:SF2">
    <property type="entry name" value="DUF885 DOMAIN-CONTAINING PROTEIN"/>
    <property type="match status" value="1"/>
</dbReference>
<dbReference type="RefSeq" id="WP_380860739.1">
    <property type="nucleotide sequence ID" value="NZ_JBHRXV010000009.1"/>
</dbReference>
<accession>A0ABV7XA10</accession>
<dbReference type="InterPro" id="IPR010281">
    <property type="entry name" value="DUF885"/>
</dbReference>
<dbReference type="EMBL" id="JBHRXV010000009">
    <property type="protein sequence ID" value="MFC3712917.1"/>
    <property type="molecule type" value="Genomic_DNA"/>
</dbReference>
<dbReference type="PANTHER" id="PTHR33361">
    <property type="entry name" value="GLR0591 PROTEIN"/>
    <property type="match status" value="1"/>
</dbReference>
<protein>
    <submittedName>
        <fullName evidence="3">DUF885 domain-containing protein</fullName>
    </submittedName>
</protein>
<evidence type="ECO:0000313" key="3">
    <source>
        <dbReference type="EMBL" id="MFC3712917.1"/>
    </source>
</evidence>
<dbReference type="InterPro" id="IPR006311">
    <property type="entry name" value="TAT_signal"/>
</dbReference>
<feature type="signal peptide" evidence="2">
    <location>
        <begin position="1"/>
        <end position="24"/>
    </location>
</feature>
<feature type="region of interest" description="Disordered" evidence="1">
    <location>
        <begin position="47"/>
        <end position="77"/>
    </location>
</feature>
<evidence type="ECO:0000256" key="2">
    <source>
        <dbReference type="SAM" id="SignalP"/>
    </source>
</evidence>
<evidence type="ECO:0000256" key="1">
    <source>
        <dbReference type="SAM" id="MobiDB-lite"/>
    </source>
</evidence>
<dbReference type="PROSITE" id="PS51318">
    <property type="entry name" value="TAT"/>
    <property type="match status" value="1"/>
</dbReference>
<feature type="chain" id="PRO_5045062067" evidence="2">
    <location>
        <begin position="25"/>
        <end position="604"/>
    </location>
</feature>
<name>A0ABV7XA10_9SPHN</name>
<reference evidence="4" key="1">
    <citation type="journal article" date="2019" name="Int. J. Syst. Evol. Microbiol.">
        <title>The Global Catalogue of Microorganisms (GCM) 10K type strain sequencing project: providing services to taxonomists for standard genome sequencing and annotation.</title>
        <authorList>
            <consortium name="The Broad Institute Genomics Platform"/>
            <consortium name="The Broad Institute Genome Sequencing Center for Infectious Disease"/>
            <person name="Wu L."/>
            <person name="Ma J."/>
        </authorList>
    </citation>
    <scope>NUCLEOTIDE SEQUENCE [LARGE SCALE GENOMIC DNA]</scope>
    <source>
        <strain evidence="4">KCTC 42644</strain>
    </source>
</reference>
<comment type="caution">
    <text evidence="3">The sequence shown here is derived from an EMBL/GenBank/DDBJ whole genome shotgun (WGS) entry which is preliminary data.</text>
</comment>
<dbReference type="Pfam" id="PF05960">
    <property type="entry name" value="DUF885"/>
    <property type="match status" value="1"/>
</dbReference>
<gene>
    <name evidence="3" type="ORF">ACFOMD_10065</name>
</gene>
<keyword evidence="4" id="KW-1185">Reference proteome</keyword>
<sequence>MIERRSFLQGAAALAMSGAVPAFAAAGQQDAALAALLQRHGEAYLRRMPQEASSSRHDPKAYPDARGKLDDRSQAARERDRAAIKVALSDLSRIDRGALSSGATLDYDVARFVYTTLDDLLGRYGFVDLNLRPSPYVVQQMGGAWWWLPGSIGERQPLDAAVDVEHWLSRLDGFAIVLDQETDLIRYDAANGVTPPSFVIDRTIPQLKAIRDEPPAKSQLIAPMLKRIAAQGYGDQTQRAETILRTRIVPAFNRQIAALEALRPRASDTAGVWRLPDGEAYYASALRANTTANVTGGELHKEGLEQCRDLSARIDRLLKAQGLTKGTVGERLAALDNDPRFRATGDEGRARLLALADQQIKDTTAKLGNGFHTVDIHPVEVRRMAPAVEPGSPGAMYHGLGSEGKGLITVNLLQPEENAAWRMPTLIHHEGVPGHHYQASVMRNTPALPLFRQLVRFSAYSEGWALYAENVADELGVYENNPFGQIGGLQSQLFRAARIVVDTGMHHERWNREQAVKWMVENAGEPPISTDREIVRYCVIPGQACAFKVGANRIFAAREAARAKMGARFDVRDFHDLVLKSGPVPMGVLEASVAAWAADKMRTA</sequence>
<evidence type="ECO:0000313" key="4">
    <source>
        <dbReference type="Proteomes" id="UP001595615"/>
    </source>
</evidence>
<keyword evidence="2" id="KW-0732">Signal</keyword>